<organism evidence="3 4">
    <name type="scientific">Natrarchaeobius chitinivorans</name>
    <dbReference type="NCBI Taxonomy" id="1679083"/>
    <lineage>
        <taxon>Archaea</taxon>
        <taxon>Methanobacteriati</taxon>
        <taxon>Methanobacteriota</taxon>
        <taxon>Stenosarchaea group</taxon>
        <taxon>Halobacteria</taxon>
        <taxon>Halobacteriales</taxon>
        <taxon>Natrialbaceae</taxon>
        <taxon>Natrarchaeobius</taxon>
    </lineage>
</organism>
<dbReference type="PANTHER" id="PTHR43708">
    <property type="entry name" value="CONSERVED EXPRESSED OXIDOREDUCTASE (EUROFUNG)"/>
    <property type="match status" value="1"/>
</dbReference>
<reference evidence="3 4" key="1">
    <citation type="submission" date="2018-10" db="EMBL/GenBank/DDBJ databases">
        <title>Natrarchaeobius chitinivorans gen. nov., sp. nov., and Natrarchaeobius haloalkaliphilus sp. nov., alkaliphilic, chitin-utilizing haloarchaea from hypersaline alkaline lakes.</title>
        <authorList>
            <person name="Sorokin D.Y."/>
            <person name="Elcheninov A.G."/>
            <person name="Kostrikina N.A."/>
            <person name="Bale N.J."/>
            <person name="Sinninghe Damste J.S."/>
            <person name="Khijniak T.V."/>
            <person name="Kublanov I.V."/>
            <person name="Toshchakov S.V."/>
        </authorList>
    </citation>
    <scope>NUCLEOTIDE SEQUENCE [LARGE SCALE GENOMIC DNA]</scope>
    <source>
        <strain evidence="3 4">AArcht7</strain>
    </source>
</reference>
<dbReference type="Gene3D" id="3.30.360.10">
    <property type="entry name" value="Dihydrodipicolinate Reductase, domain 2"/>
    <property type="match status" value="1"/>
</dbReference>
<dbReference type="Pfam" id="PF22725">
    <property type="entry name" value="GFO_IDH_MocA_C3"/>
    <property type="match status" value="1"/>
</dbReference>
<sequence length="372" mass="41471">MNMDQGASRRGARRETREGAIEDRTLAVGIVGCGEQMSDNLLPNITRLDGVRTACLCDIELDRAERLAKTCGTDRTYEDLRAMVEKEDLDIVVAASSPQVHEAVARVCLERDVNVFLEKPPARDRRTLERLIDLEHESEAIVGTGLNFRHSERVRTLRELSRNTFESEPQYLRVDFSTDKPAETLWELDSHLRSLLLATGIHALDIADLFFGRPTDVVATAARRGNIYQIVILHLAYGKGRLCTIELSSIAPRFDLSIDLTSENNRCVRLSQLRTIDVQGTNPAFDCSNLSEKRWQSGWEPSPIGDGGASGYYAELSSFVTAVRTGAEPDPTLSDVRHYYDTIERVIEILEGGPDETVPECGSVVESVDHPR</sequence>
<name>A0A3N6M9S3_NATCH</name>
<keyword evidence="4" id="KW-1185">Reference proteome</keyword>
<evidence type="ECO:0000313" key="3">
    <source>
        <dbReference type="EMBL" id="RQG99197.1"/>
    </source>
</evidence>
<feature type="domain" description="Gfo/Idh/MocA-like oxidoreductase N-terminal" evidence="1">
    <location>
        <begin position="27"/>
        <end position="144"/>
    </location>
</feature>
<dbReference type="Pfam" id="PF01408">
    <property type="entry name" value="GFO_IDH_MocA"/>
    <property type="match status" value="1"/>
</dbReference>
<feature type="domain" description="GFO/IDH/MocA-like oxidoreductase" evidence="2">
    <location>
        <begin position="155"/>
        <end position="256"/>
    </location>
</feature>
<evidence type="ECO:0000313" key="4">
    <source>
        <dbReference type="Proteomes" id="UP000281431"/>
    </source>
</evidence>
<dbReference type="GO" id="GO:0000166">
    <property type="term" value="F:nucleotide binding"/>
    <property type="evidence" value="ECO:0007669"/>
    <property type="project" value="InterPro"/>
</dbReference>
<comment type="caution">
    <text evidence="3">The sequence shown here is derived from an EMBL/GenBank/DDBJ whole genome shotgun (WGS) entry which is preliminary data.</text>
</comment>
<evidence type="ECO:0000259" key="1">
    <source>
        <dbReference type="Pfam" id="PF01408"/>
    </source>
</evidence>
<evidence type="ECO:0000259" key="2">
    <source>
        <dbReference type="Pfam" id="PF22725"/>
    </source>
</evidence>
<dbReference type="Gene3D" id="3.40.50.720">
    <property type="entry name" value="NAD(P)-binding Rossmann-like Domain"/>
    <property type="match status" value="1"/>
</dbReference>
<dbReference type="Proteomes" id="UP000281431">
    <property type="component" value="Unassembled WGS sequence"/>
</dbReference>
<dbReference type="InterPro" id="IPR036291">
    <property type="entry name" value="NAD(P)-bd_dom_sf"/>
</dbReference>
<dbReference type="AlphaFoldDB" id="A0A3N6M9S3"/>
<dbReference type="SUPFAM" id="SSF55347">
    <property type="entry name" value="Glyceraldehyde-3-phosphate dehydrogenase-like, C-terminal domain"/>
    <property type="match status" value="1"/>
</dbReference>
<dbReference type="PANTHER" id="PTHR43708:SF8">
    <property type="entry name" value="OXIDOREDUCTASE"/>
    <property type="match status" value="1"/>
</dbReference>
<dbReference type="InterPro" id="IPR000683">
    <property type="entry name" value="Gfo/Idh/MocA-like_OxRdtase_N"/>
</dbReference>
<dbReference type="InterPro" id="IPR051317">
    <property type="entry name" value="Gfo/Idh/MocA_oxidoreduct"/>
</dbReference>
<dbReference type="SUPFAM" id="SSF51735">
    <property type="entry name" value="NAD(P)-binding Rossmann-fold domains"/>
    <property type="match status" value="1"/>
</dbReference>
<gene>
    <name evidence="3" type="ORF">EA472_15125</name>
</gene>
<protein>
    <submittedName>
        <fullName evidence="3">Gfo/Idh/MocA family oxidoreductase</fullName>
    </submittedName>
</protein>
<accession>A0A3N6M9S3</accession>
<dbReference type="EMBL" id="REFZ01000010">
    <property type="protein sequence ID" value="RQG99197.1"/>
    <property type="molecule type" value="Genomic_DNA"/>
</dbReference>
<proteinExistence type="predicted"/>
<dbReference type="InterPro" id="IPR055170">
    <property type="entry name" value="GFO_IDH_MocA-like_dom"/>
</dbReference>